<evidence type="ECO:0008006" key="3">
    <source>
        <dbReference type="Google" id="ProtNLM"/>
    </source>
</evidence>
<sequence length="142" mass="16045">MTMIEIIAGEKGKGKTKELLAKVNHSVATASGNIVYLDKSQKHMYELNNKVRLINVMDYPIDNCDEFLGFLCGIVSQDHDLEEMYLDSFLTIAFAETDDEIQHAIEKLDIISEKYNVKFILSVSRDESKLPECAKAKIVISL</sequence>
<comment type="caution">
    <text evidence="1">The sequence shown here is derived from an EMBL/GenBank/DDBJ whole genome shotgun (WGS) entry which is preliminary data.</text>
</comment>
<dbReference type="eggNOG" id="COG0433">
    <property type="taxonomic scope" value="Bacteria"/>
</dbReference>
<proteinExistence type="predicted"/>
<protein>
    <recommendedName>
        <fullName evidence="3">Twitching motility protein PilT</fullName>
    </recommendedName>
</protein>
<name>C0FYB6_9FIRM</name>
<evidence type="ECO:0000313" key="2">
    <source>
        <dbReference type="Proteomes" id="UP000003561"/>
    </source>
</evidence>
<dbReference type="AlphaFoldDB" id="C0FYB6"/>
<dbReference type="EMBL" id="ACFY01000154">
    <property type="protein sequence ID" value="EEG92450.1"/>
    <property type="molecule type" value="Genomic_DNA"/>
</dbReference>
<evidence type="ECO:0000313" key="1">
    <source>
        <dbReference type="EMBL" id="EEG92450.1"/>
    </source>
</evidence>
<reference evidence="1 2" key="2">
    <citation type="submission" date="2009-03" db="EMBL/GenBank/DDBJ databases">
        <title>Draft genome sequence of Roseburia inulinivorans (DSM 16841).</title>
        <authorList>
            <person name="Sudarsanam P."/>
            <person name="Ley R."/>
            <person name="Guruge J."/>
            <person name="Turnbaugh P.J."/>
            <person name="Mahowald M."/>
            <person name="Liep D."/>
            <person name="Gordon J."/>
        </authorList>
    </citation>
    <scope>NUCLEOTIDE SEQUENCE [LARGE SCALE GENOMIC DNA]</scope>
    <source>
        <strain evidence="1 2">DSM 16841</strain>
    </source>
</reference>
<reference evidence="1 2" key="1">
    <citation type="submission" date="2009-02" db="EMBL/GenBank/DDBJ databases">
        <authorList>
            <person name="Fulton L."/>
            <person name="Clifton S."/>
            <person name="Fulton B."/>
            <person name="Xu J."/>
            <person name="Minx P."/>
            <person name="Pepin K.H."/>
            <person name="Johnson M."/>
            <person name="Bhonagiri V."/>
            <person name="Nash W.E."/>
            <person name="Mardis E.R."/>
            <person name="Wilson R.K."/>
        </authorList>
    </citation>
    <scope>NUCLEOTIDE SEQUENCE [LARGE SCALE GENOMIC DNA]</scope>
    <source>
        <strain evidence="1 2">DSM 16841</strain>
    </source>
</reference>
<gene>
    <name evidence="1" type="ORF">ROSEINA2194_03755</name>
</gene>
<dbReference type="Proteomes" id="UP000003561">
    <property type="component" value="Unassembled WGS sequence"/>
</dbReference>
<accession>C0FYB6</accession>
<organism evidence="1 2">
    <name type="scientific">Roseburia inulinivorans DSM 16841</name>
    <dbReference type="NCBI Taxonomy" id="622312"/>
    <lineage>
        <taxon>Bacteria</taxon>
        <taxon>Bacillati</taxon>
        <taxon>Bacillota</taxon>
        <taxon>Clostridia</taxon>
        <taxon>Lachnospirales</taxon>
        <taxon>Lachnospiraceae</taxon>
        <taxon>Roseburia</taxon>
    </lineage>
</organism>